<name>A0A0U2V975_9GAMM</name>
<dbReference type="PATRIC" id="fig|1315283.4.peg.2824"/>
<dbReference type="SUPFAM" id="SSF53067">
    <property type="entry name" value="Actin-like ATPase domain"/>
    <property type="match status" value="1"/>
</dbReference>
<dbReference type="KEGG" id="ptn:PTRA_a3234"/>
<dbReference type="AlphaFoldDB" id="A0A0U2V975"/>
<dbReference type="RefSeq" id="WP_058374253.1">
    <property type="nucleotide sequence ID" value="NZ_CP011034.1"/>
</dbReference>
<evidence type="ECO:0000313" key="2">
    <source>
        <dbReference type="Proteomes" id="UP000065261"/>
    </source>
</evidence>
<reference evidence="1 2" key="1">
    <citation type="submission" date="2015-03" db="EMBL/GenBank/DDBJ databases">
        <authorList>
            <person name="Murphy D."/>
        </authorList>
    </citation>
    <scope>NUCLEOTIDE SEQUENCE [LARGE SCALE GENOMIC DNA]</scope>
    <source>
        <strain evidence="1 2">KMM 520</strain>
    </source>
</reference>
<protein>
    <submittedName>
        <fullName evidence="1">MSHA biogenesis protein MshI</fullName>
    </submittedName>
</protein>
<gene>
    <name evidence="1" type="primary">mshI</name>
    <name evidence="1" type="ORF">PTRA_a3234</name>
</gene>
<dbReference type="Proteomes" id="UP000065261">
    <property type="component" value="Chromosome I"/>
</dbReference>
<sequence length="310" mass="35350">MKRKLFSLFSLFKRSLDKNTVVGVATYANTVNAVCLKKQYGHWKIHKYHSVEITEKHDYTAAITLCTQQVSSDVCAVNLVIPHSLYQIVQIEKPALSDEEIIQSLPWITKDLVDIAPEDIVADFIDYPITLPMQSKKMNVFITSKLQLLPFIDSFKQVKPLLRTMTSEEMTLVTLLGTSKDAHMLIVQHASFEPRILIIRDGQLLLTRRLNGLLGMSDKDQSQELVEAFGLEIQRSMDFFESQLKQPPIRSIQLQCDDLTSLTLRAELAEFLHVKVIDFKPTLDLAQQLETQYYYALGAAYQLTEPESVI</sequence>
<dbReference type="EMBL" id="CP011034">
    <property type="protein sequence ID" value="ALS34236.1"/>
    <property type="molecule type" value="Genomic_DNA"/>
</dbReference>
<accession>A0A0U2V975</accession>
<proteinExistence type="predicted"/>
<organism evidence="1">
    <name type="scientific">Pseudoalteromonas translucida KMM 520</name>
    <dbReference type="NCBI Taxonomy" id="1315283"/>
    <lineage>
        <taxon>Bacteria</taxon>
        <taxon>Pseudomonadati</taxon>
        <taxon>Pseudomonadota</taxon>
        <taxon>Gammaproteobacteria</taxon>
        <taxon>Alteromonadales</taxon>
        <taxon>Pseudoalteromonadaceae</taxon>
        <taxon>Pseudoalteromonas</taxon>
    </lineage>
</organism>
<dbReference type="InterPro" id="IPR043129">
    <property type="entry name" value="ATPase_NBD"/>
</dbReference>
<dbReference type="OrthoDB" id="5296002at2"/>
<evidence type="ECO:0000313" key="1">
    <source>
        <dbReference type="EMBL" id="ALS34236.1"/>
    </source>
</evidence>